<feature type="binding site" evidence="5">
    <location>
        <position position="97"/>
    </location>
    <ligand>
        <name>AMP</name>
        <dbReference type="ChEBI" id="CHEBI:456215"/>
    </ligand>
</feature>
<keyword evidence="1 5" id="KW-0808">Transferase</keyword>
<dbReference type="HAMAP" id="MF_00235">
    <property type="entry name" value="Adenylate_kinase_Adk"/>
    <property type="match status" value="1"/>
</dbReference>
<keyword evidence="4 5" id="KW-0418">Kinase</keyword>
<evidence type="ECO:0000256" key="5">
    <source>
        <dbReference type="HAMAP-Rule" id="MF_00235"/>
    </source>
</evidence>
<proteinExistence type="inferred from homology"/>
<comment type="similarity">
    <text evidence="5 6">Belongs to the adenylate kinase family.</text>
</comment>
<evidence type="ECO:0000256" key="1">
    <source>
        <dbReference type="ARBA" id="ARBA00022679"/>
    </source>
</evidence>
<feature type="binding site" evidence="5">
    <location>
        <position position="133"/>
    </location>
    <ligand>
        <name>ATP</name>
        <dbReference type="ChEBI" id="CHEBI:30616"/>
    </ligand>
</feature>
<dbReference type="GO" id="GO:0005737">
    <property type="term" value="C:cytoplasm"/>
    <property type="evidence" value="ECO:0007669"/>
    <property type="project" value="UniProtKB-SubCell"/>
</dbReference>
<dbReference type="Proteomes" id="UP000178254">
    <property type="component" value="Unassembled WGS sequence"/>
</dbReference>
<comment type="catalytic activity">
    <reaction evidence="5 7">
        <text>AMP + ATP = 2 ADP</text>
        <dbReference type="Rhea" id="RHEA:12973"/>
        <dbReference type="ChEBI" id="CHEBI:30616"/>
        <dbReference type="ChEBI" id="CHEBI:456215"/>
        <dbReference type="ChEBI" id="CHEBI:456216"/>
        <dbReference type="EC" id="2.7.4.3"/>
    </reaction>
</comment>
<name>A0A1F6PBW6_9BACT</name>
<keyword evidence="5" id="KW-0963">Cytoplasm</keyword>
<feature type="binding site" evidence="5">
    <location>
        <begin position="61"/>
        <end position="63"/>
    </location>
    <ligand>
        <name>AMP</name>
        <dbReference type="ChEBI" id="CHEBI:456215"/>
    </ligand>
</feature>
<dbReference type="GO" id="GO:0004017">
    <property type="term" value="F:AMP kinase activity"/>
    <property type="evidence" value="ECO:0007669"/>
    <property type="project" value="UniProtKB-UniRule"/>
</dbReference>
<dbReference type="GO" id="GO:0044209">
    <property type="term" value="P:AMP salvage"/>
    <property type="evidence" value="ECO:0007669"/>
    <property type="project" value="UniProtKB-UniRule"/>
</dbReference>
<comment type="function">
    <text evidence="5">Catalyzes the reversible transfer of the terminal phosphate group between ATP and AMP. Plays an important role in cellular energy homeostasis and in adenine nucleotide metabolism.</text>
</comment>
<accession>A0A1F6PBW6</accession>
<protein>
    <recommendedName>
        <fullName evidence="5 7">Adenylate kinase</fullName>
        <shortName evidence="5">AK</shortName>
        <ecNumber evidence="5 7">2.7.4.3</ecNumber>
    </recommendedName>
    <alternativeName>
        <fullName evidence="5">ATP-AMP transphosphorylase</fullName>
    </alternativeName>
    <alternativeName>
        <fullName evidence="5">ATP:AMP phosphotransferase</fullName>
    </alternativeName>
    <alternativeName>
        <fullName evidence="5">Adenylate monophosphate kinase</fullName>
    </alternativeName>
</protein>
<evidence type="ECO:0000313" key="9">
    <source>
        <dbReference type="Proteomes" id="UP000178254"/>
    </source>
</evidence>
<dbReference type="GO" id="GO:0005524">
    <property type="term" value="F:ATP binding"/>
    <property type="evidence" value="ECO:0007669"/>
    <property type="project" value="UniProtKB-UniRule"/>
</dbReference>
<feature type="binding site" evidence="5">
    <location>
        <begin position="142"/>
        <end position="143"/>
    </location>
    <ligand>
        <name>ATP</name>
        <dbReference type="ChEBI" id="CHEBI:30616"/>
    </ligand>
</feature>
<dbReference type="Pfam" id="PF00406">
    <property type="entry name" value="ADK"/>
    <property type="match status" value="1"/>
</dbReference>
<dbReference type="AlphaFoldDB" id="A0A1F6PBW6"/>
<feature type="binding site" evidence="5">
    <location>
        <position position="38"/>
    </location>
    <ligand>
        <name>AMP</name>
        <dbReference type="ChEBI" id="CHEBI:456215"/>
    </ligand>
</feature>
<keyword evidence="5 7" id="KW-0067">ATP-binding</keyword>
<dbReference type="PRINTS" id="PR00094">
    <property type="entry name" value="ADENYLTKNASE"/>
</dbReference>
<dbReference type="SUPFAM" id="SSF52540">
    <property type="entry name" value="P-loop containing nucleoside triphosphate hydrolases"/>
    <property type="match status" value="1"/>
</dbReference>
<sequence length="216" mass="23379">MKKIIILFGPPGSGKGTQAKLLAEKTGYAHISTGDLLRSLRERTNLNSSEKEALQIMQTGALVPDQVIYDLVFSVIENNLTAGQGVILDGAIRNLDQARAYQDFFVNHNFSDEVNAVMIDLSDEQSARRLATRLVCGTCGAIYINEGNSQLCPKCGVELSARQDDQPEAVAKRLLLQGNASLAPILAFYEGLGLLLHVDGSRTINYVKTALEGVLS</sequence>
<reference evidence="8 9" key="1">
    <citation type="journal article" date="2016" name="Nat. Commun.">
        <title>Thousands of microbial genomes shed light on interconnected biogeochemical processes in an aquifer system.</title>
        <authorList>
            <person name="Anantharaman K."/>
            <person name="Brown C.T."/>
            <person name="Hug L.A."/>
            <person name="Sharon I."/>
            <person name="Castelle C.J."/>
            <person name="Probst A.J."/>
            <person name="Thomas B.C."/>
            <person name="Singh A."/>
            <person name="Wilkins M.J."/>
            <person name="Karaoz U."/>
            <person name="Brodie E.L."/>
            <person name="Williams K.H."/>
            <person name="Hubbard S.S."/>
            <person name="Banfield J.F."/>
        </authorList>
    </citation>
    <scope>NUCLEOTIDE SEQUENCE [LARGE SCALE GENOMIC DNA]</scope>
</reference>
<feature type="binding site" evidence="5">
    <location>
        <position position="33"/>
    </location>
    <ligand>
        <name>AMP</name>
        <dbReference type="ChEBI" id="CHEBI:456215"/>
    </ligand>
</feature>
<comment type="subcellular location">
    <subcellularLocation>
        <location evidence="5 7">Cytoplasm</location>
    </subcellularLocation>
</comment>
<evidence type="ECO:0000256" key="7">
    <source>
        <dbReference type="RuleBase" id="RU003331"/>
    </source>
</evidence>
<dbReference type="EC" id="2.7.4.3" evidence="5 7"/>
<feature type="binding site" evidence="5">
    <location>
        <begin position="12"/>
        <end position="17"/>
    </location>
    <ligand>
        <name>ATP</name>
        <dbReference type="ChEBI" id="CHEBI:30616"/>
    </ligand>
</feature>
<comment type="subunit">
    <text evidence="5 7">Monomer.</text>
</comment>
<feature type="binding site" evidence="5">
    <location>
        <position position="162"/>
    </location>
    <ligand>
        <name>AMP</name>
        <dbReference type="ChEBI" id="CHEBI:456215"/>
    </ligand>
</feature>
<keyword evidence="2 5" id="KW-0545">Nucleotide biosynthesis</keyword>
<comment type="pathway">
    <text evidence="5">Purine metabolism; AMP biosynthesis via salvage pathway; AMP from ADP: step 1/1.</text>
</comment>
<comment type="caution">
    <text evidence="8">The sequence shown here is derived from an EMBL/GenBank/DDBJ whole genome shotgun (WGS) entry which is preliminary data.</text>
</comment>
<dbReference type="SUPFAM" id="SSF57802">
    <property type="entry name" value="Rubredoxin-like"/>
    <property type="match status" value="1"/>
</dbReference>
<organism evidence="8 9">
    <name type="scientific">Candidatus Magasanikbacteria bacterium RIFOXYD2_FULL_41_14</name>
    <dbReference type="NCBI Taxonomy" id="1798709"/>
    <lineage>
        <taxon>Bacteria</taxon>
        <taxon>Candidatus Magasanikiibacteriota</taxon>
    </lineage>
</organism>
<keyword evidence="3 5" id="KW-0547">Nucleotide-binding</keyword>
<feature type="binding site" evidence="5">
    <location>
        <position position="173"/>
    </location>
    <ligand>
        <name>AMP</name>
        <dbReference type="ChEBI" id="CHEBI:456215"/>
    </ligand>
</feature>
<evidence type="ECO:0000256" key="2">
    <source>
        <dbReference type="ARBA" id="ARBA00022727"/>
    </source>
</evidence>
<dbReference type="Gene3D" id="3.40.50.300">
    <property type="entry name" value="P-loop containing nucleotide triphosphate hydrolases"/>
    <property type="match status" value="1"/>
</dbReference>
<dbReference type="STRING" id="1798709.A2538_00485"/>
<evidence type="ECO:0000256" key="3">
    <source>
        <dbReference type="ARBA" id="ARBA00022741"/>
    </source>
</evidence>
<gene>
    <name evidence="5" type="primary">adk</name>
    <name evidence="8" type="ORF">A2538_00485</name>
</gene>
<evidence type="ECO:0000256" key="6">
    <source>
        <dbReference type="RuleBase" id="RU003330"/>
    </source>
</evidence>
<dbReference type="EMBL" id="MFRE01000023">
    <property type="protein sequence ID" value="OGH93667.1"/>
    <property type="molecule type" value="Genomic_DNA"/>
</dbReference>
<dbReference type="InterPro" id="IPR000850">
    <property type="entry name" value="Adenylat/UMP-CMP_kin"/>
</dbReference>
<dbReference type="UniPathway" id="UPA00588">
    <property type="reaction ID" value="UER00649"/>
</dbReference>
<comment type="caution">
    <text evidence="5">Lacks conserved residue(s) required for the propagation of feature annotation.</text>
</comment>
<evidence type="ECO:0000256" key="4">
    <source>
        <dbReference type="ARBA" id="ARBA00022777"/>
    </source>
</evidence>
<dbReference type="CDD" id="cd01428">
    <property type="entry name" value="ADK"/>
    <property type="match status" value="1"/>
</dbReference>
<feature type="binding site" evidence="5">
    <location>
        <position position="202"/>
    </location>
    <ligand>
        <name>ATP</name>
        <dbReference type="ChEBI" id="CHEBI:30616"/>
    </ligand>
</feature>
<evidence type="ECO:0000313" key="8">
    <source>
        <dbReference type="EMBL" id="OGH93667.1"/>
    </source>
</evidence>
<dbReference type="InterPro" id="IPR027417">
    <property type="entry name" value="P-loop_NTPase"/>
</dbReference>
<dbReference type="PANTHER" id="PTHR23359">
    <property type="entry name" value="NUCLEOTIDE KINASE"/>
    <property type="match status" value="1"/>
</dbReference>
<comment type="domain">
    <text evidence="5">Consists of three domains, a large central CORE domain and two small peripheral domains, NMPbind and LID, which undergo movements during catalysis. The LID domain closes over the site of phosphoryl transfer upon ATP binding. Assembling and dissambling the active center during each catalytic cycle provides an effective means to prevent ATP hydrolysis.</text>
</comment>